<dbReference type="EMBL" id="CAUYUE010000017">
    <property type="protein sequence ID" value="CAK0787674.1"/>
    <property type="molecule type" value="Genomic_DNA"/>
</dbReference>
<dbReference type="Proteomes" id="UP001314263">
    <property type="component" value="Unassembled WGS sequence"/>
</dbReference>
<evidence type="ECO:0000256" key="2">
    <source>
        <dbReference type="ARBA" id="ARBA00022679"/>
    </source>
</evidence>
<dbReference type="InterPro" id="IPR011009">
    <property type="entry name" value="Kinase-like_dom_sf"/>
</dbReference>
<dbReference type="SMART" id="SM00220">
    <property type="entry name" value="S_TKc"/>
    <property type="match status" value="1"/>
</dbReference>
<dbReference type="GO" id="GO:0035556">
    <property type="term" value="P:intracellular signal transduction"/>
    <property type="evidence" value="ECO:0007669"/>
    <property type="project" value="TreeGrafter"/>
</dbReference>
<keyword evidence="2" id="KW-0808">Transferase</keyword>
<dbReference type="GO" id="GO:0004674">
    <property type="term" value="F:protein serine/threonine kinase activity"/>
    <property type="evidence" value="ECO:0007669"/>
    <property type="project" value="UniProtKB-KW"/>
</dbReference>
<dbReference type="GO" id="GO:0005737">
    <property type="term" value="C:cytoplasm"/>
    <property type="evidence" value="ECO:0007669"/>
    <property type="project" value="TreeGrafter"/>
</dbReference>
<gene>
    <name evidence="8" type="ORF">CVIRNUC_010896</name>
</gene>
<evidence type="ECO:0000256" key="6">
    <source>
        <dbReference type="SAM" id="MobiDB-lite"/>
    </source>
</evidence>
<dbReference type="SUPFAM" id="SSF56112">
    <property type="entry name" value="Protein kinase-like (PK-like)"/>
    <property type="match status" value="1"/>
</dbReference>
<proteinExistence type="predicted"/>
<evidence type="ECO:0000256" key="5">
    <source>
        <dbReference type="ARBA" id="ARBA00022840"/>
    </source>
</evidence>
<keyword evidence="9" id="KW-1185">Reference proteome</keyword>
<feature type="region of interest" description="Disordered" evidence="6">
    <location>
        <begin position="565"/>
        <end position="599"/>
    </location>
</feature>
<evidence type="ECO:0000256" key="1">
    <source>
        <dbReference type="ARBA" id="ARBA00022527"/>
    </source>
</evidence>
<feature type="compositionally biased region" description="Polar residues" evidence="6">
    <location>
        <begin position="589"/>
        <end position="599"/>
    </location>
</feature>
<dbReference type="GO" id="GO:0005524">
    <property type="term" value="F:ATP binding"/>
    <property type="evidence" value="ECO:0007669"/>
    <property type="project" value="UniProtKB-KW"/>
</dbReference>
<dbReference type="InterPro" id="IPR000719">
    <property type="entry name" value="Prot_kinase_dom"/>
</dbReference>
<name>A0AAV1IKL7_9CHLO</name>
<evidence type="ECO:0000256" key="3">
    <source>
        <dbReference type="ARBA" id="ARBA00022741"/>
    </source>
</evidence>
<dbReference type="PROSITE" id="PS50011">
    <property type="entry name" value="PROTEIN_KINASE_DOM"/>
    <property type="match status" value="1"/>
</dbReference>
<dbReference type="PANTHER" id="PTHR24346:SF82">
    <property type="entry name" value="KP78A-RELATED"/>
    <property type="match status" value="1"/>
</dbReference>
<evidence type="ECO:0000313" key="9">
    <source>
        <dbReference type="Proteomes" id="UP001314263"/>
    </source>
</evidence>
<keyword evidence="1" id="KW-0723">Serine/threonine-protein kinase</keyword>
<evidence type="ECO:0000256" key="4">
    <source>
        <dbReference type="ARBA" id="ARBA00022777"/>
    </source>
</evidence>
<evidence type="ECO:0000259" key="7">
    <source>
        <dbReference type="PROSITE" id="PS50011"/>
    </source>
</evidence>
<keyword evidence="3" id="KW-0547">Nucleotide-binding</keyword>
<sequence>MGAFSCLCLPLPKRTSDGGSELELRSACEKITGPIAAKEPDRAVSYTDLCGTSKGIAVSPFETALTIRGASAPRLSFQGMTPAPFLSPFDSVKSFPSFLSAASLPAGQAAASAPGPAAVRTSAISPLELVLGHFDLDRRDTANVHDLSNSQPPSPKTPHQGEPETKGEAAKNADCRPNHSAAARSSNPIRGHPRYRKLKRLHSRGLSKTLQGSQSTKPLTLLCKDEDMGQLAVVSFVQRGSAHMLACEADILNMRMCNAHPFIMHLHQAFVTKEFLAVVTEHGEGGLLSEYIQGHSSEAPGGGIREAVARSFFQQLVVAVDFCHSMGIPVRDLRPHNLLLLEPNDAPSLCSITSCGDSCIQPEGGLGLDGVPRLKLMLSQMQLASAECDDSAASASYCQADFAAPEVNAGASQCDPAVADVWSCGVLLHCMLTGALPFHPRVRRGQTGTYNPNSPVQADRHRYMKVKGVSAECRDLLSCMFCANPADRATMADIMSHPWFRMDCPQGMVDLNTELIIMIEEGLVEAFSPQGEAELRATLERARQIRPPSKAPSLRSEGSVLSCFQLGNPGSGLPSRQSSGRLPKEGSVPAQQQACSSAV</sequence>
<dbReference type="Gene3D" id="1.10.510.10">
    <property type="entry name" value="Transferase(Phosphotransferase) domain 1"/>
    <property type="match status" value="1"/>
</dbReference>
<accession>A0AAV1IKL7</accession>
<dbReference type="AlphaFoldDB" id="A0AAV1IKL7"/>
<keyword evidence="4" id="KW-0418">Kinase</keyword>
<feature type="compositionally biased region" description="Basic and acidic residues" evidence="6">
    <location>
        <begin position="159"/>
        <end position="177"/>
    </location>
</feature>
<dbReference type="PANTHER" id="PTHR24346">
    <property type="entry name" value="MAP/MICROTUBULE AFFINITY-REGULATING KINASE"/>
    <property type="match status" value="1"/>
</dbReference>
<reference evidence="8 9" key="1">
    <citation type="submission" date="2023-10" db="EMBL/GenBank/DDBJ databases">
        <authorList>
            <person name="Maclean D."/>
            <person name="Macfadyen A."/>
        </authorList>
    </citation>
    <scope>NUCLEOTIDE SEQUENCE [LARGE SCALE GENOMIC DNA]</scope>
</reference>
<organism evidence="8 9">
    <name type="scientific">Coccomyxa viridis</name>
    <dbReference type="NCBI Taxonomy" id="1274662"/>
    <lineage>
        <taxon>Eukaryota</taxon>
        <taxon>Viridiplantae</taxon>
        <taxon>Chlorophyta</taxon>
        <taxon>core chlorophytes</taxon>
        <taxon>Trebouxiophyceae</taxon>
        <taxon>Trebouxiophyceae incertae sedis</taxon>
        <taxon>Coccomyxaceae</taxon>
        <taxon>Coccomyxa</taxon>
    </lineage>
</organism>
<keyword evidence="5" id="KW-0067">ATP-binding</keyword>
<feature type="region of interest" description="Disordered" evidence="6">
    <location>
        <begin position="143"/>
        <end position="194"/>
    </location>
</feature>
<protein>
    <recommendedName>
        <fullName evidence="7">Protein kinase domain-containing protein</fullName>
    </recommendedName>
</protein>
<dbReference type="Pfam" id="PF00069">
    <property type="entry name" value="Pkinase"/>
    <property type="match status" value="1"/>
</dbReference>
<feature type="domain" description="Protein kinase" evidence="7">
    <location>
        <begin position="195"/>
        <end position="500"/>
    </location>
</feature>
<evidence type="ECO:0000313" key="8">
    <source>
        <dbReference type="EMBL" id="CAK0787674.1"/>
    </source>
</evidence>
<comment type="caution">
    <text evidence="8">The sequence shown here is derived from an EMBL/GenBank/DDBJ whole genome shotgun (WGS) entry which is preliminary data.</text>
</comment>